<proteinExistence type="predicted"/>
<gene>
    <name evidence="2" type="ORF">ATC1_131029</name>
</gene>
<feature type="transmembrane region" description="Helical" evidence="1">
    <location>
        <begin position="21"/>
        <end position="38"/>
    </location>
</feature>
<keyword evidence="1" id="KW-1133">Transmembrane helix</keyword>
<keyword evidence="1" id="KW-0472">Membrane</keyword>
<evidence type="ECO:0000313" key="3">
    <source>
        <dbReference type="Proteomes" id="UP000053370"/>
    </source>
</evidence>
<keyword evidence="1" id="KW-0812">Transmembrane</keyword>
<dbReference type="STRING" id="1678840.ATC1_131029"/>
<keyword evidence="3" id="KW-1185">Reference proteome</keyword>
<organism evidence="2">
    <name type="scientific">Flexilinea flocculi</name>
    <dbReference type="NCBI Taxonomy" id="1678840"/>
    <lineage>
        <taxon>Bacteria</taxon>
        <taxon>Bacillati</taxon>
        <taxon>Chloroflexota</taxon>
        <taxon>Anaerolineae</taxon>
        <taxon>Anaerolineales</taxon>
        <taxon>Anaerolineaceae</taxon>
        <taxon>Flexilinea</taxon>
    </lineage>
</organism>
<dbReference type="EMBL" id="DF968181">
    <property type="protein sequence ID" value="GAP41047.1"/>
    <property type="molecule type" value="Genomic_DNA"/>
</dbReference>
<evidence type="ECO:0000313" key="2">
    <source>
        <dbReference type="EMBL" id="GAP41047.1"/>
    </source>
</evidence>
<name>A0A0S7BRP7_9CHLR</name>
<reference evidence="2" key="1">
    <citation type="journal article" date="2015" name="Genome Announc.">
        <title>Draft Genome Sequence of Anaerolineae Strain TC1, a Novel Isolate from a Methanogenic Wastewater Treatment System.</title>
        <authorList>
            <person name="Matsuura N."/>
            <person name="Tourlousse D.M."/>
            <person name="Sun L."/>
            <person name="Toyonaga M."/>
            <person name="Kuroda K."/>
            <person name="Ohashi A."/>
            <person name="Cruz R."/>
            <person name="Yamaguchi T."/>
            <person name="Sekiguchi Y."/>
        </authorList>
    </citation>
    <scope>NUCLEOTIDE SEQUENCE [LARGE SCALE GENOMIC DNA]</scope>
    <source>
        <strain evidence="2">TC1</strain>
    </source>
</reference>
<protein>
    <submittedName>
        <fullName evidence="2">Uncharacterized protein</fullName>
    </submittedName>
</protein>
<accession>A0A0S7BRP7</accession>
<evidence type="ECO:0000256" key="1">
    <source>
        <dbReference type="SAM" id="Phobius"/>
    </source>
</evidence>
<dbReference type="AlphaFoldDB" id="A0A0S7BRP7"/>
<sequence length="40" mass="4765">MYRFLYPAATIITAIQNLEKIYQVLLIILRIMSAFRIAEY</sequence>
<dbReference type="Proteomes" id="UP000053370">
    <property type="component" value="Unassembled WGS sequence"/>
</dbReference>